<dbReference type="GO" id="GO:0006777">
    <property type="term" value="P:Mo-molybdopterin cofactor biosynthetic process"/>
    <property type="evidence" value="ECO:0007669"/>
    <property type="project" value="InterPro"/>
</dbReference>
<sequence length="167" mass="18023">MSHLAHKKAAPKLTRCFVVTVSDTRTDETDRGGKAIVDLLRQQGHEVSGKTIVPDDADKVRNEIESHIALPEIDVVISTGGTGISRRDGTYEVVSSLLDKQINGFGELFRALSYEEIGPAAMLSRACAGIANGTIIISVPGSEHAVRLAMTKLILPEIGHLVREARR</sequence>
<proteinExistence type="predicted"/>
<dbReference type="CDD" id="cd00886">
    <property type="entry name" value="MogA_MoaB"/>
    <property type="match status" value="1"/>
</dbReference>
<evidence type="ECO:0000313" key="2">
    <source>
        <dbReference type="EMBL" id="SVD89423.1"/>
    </source>
</evidence>
<dbReference type="PIRSF" id="PIRSF006443">
    <property type="entry name" value="MoaB"/>
    <property type="match status" value="1"/>
</dbReference>
<dbReference type="PANTHER" id="PTHR43232">
    <property type="entry name" value="MOLYBDENUM COFACTOR BIOSYNTHESIS PROTEIN B"/>
    <property type="match status" value="1"/>
</dbReference>
<accession>A0A382Z1V6</accession>
<name>A0A382Z1V6_9ZZZZ</name>
<dbReference type="InterPro" id="IPR036425">
    <property type="entry name" value="MoaB/Mog-like_dom_sf"/>
</dbReference>
<dbReference type="Pfam" id="PF00994">
    <property type="entry name" value="MoCF_biosynth"/>
    <property type="match status" value="1"/>
</dbReference>
<reference evidence="2" key="1">
    <citation type="submission" date="2018-05" db="EMBL/GenBank/DDBJ databases">
        <authorList>
            <person name="Lanie J.A."/>
            <person name="Ng W.-L."/>
            <person name="Kazmierczak K.M."/>
            <person name="Andrzejewski T.M."/>
            <person name="Davidsen T.M."/>
            <person name="Wayne K.J."/>
            <person name="Tettelin H."/>
            <person name="Glass J.I."/>
            <person name="Rusch D."/>
            <person name="Podicherti R."/>
            <person name="Tsui H.-C.T."/>
            <person name="Winkler M.E."/>
        </authorList>
    </citation>
    <scope>NUCLEOTIDE SEQUENCE</scope>
</reference>
<dbReference type="AlphaFoldDB" id="A0A382Z1V6"/>
<dbReference type="NCBIfam" id="TIGR00177">
    <property type="entry name" value="molyb_syn"/>
    <property type="match status" value="1"/>
</dbReference>
<dbReference type="EMBL" id="UINC01180298">
    <property type="protein sequence ID" value="SVD89423.1"/>
    <property type="molecule type" value="Genomic_DNA"/>
</dbReference>
<dbReference type="SMART" id="SM00852">
    <property type="entry name" value="MoCF_biosynth"/>
    <property type="match status" value="1"/>
</dbReference>
<feature type="domain" description="MoaB/Mog" evidence="1">
    <location>
        <begin position="17"/>
        <end position="161"/>
    </location>
</feature>
<dbReference type="FunFam" id="3.40.980.10:FF:000006">
    <property type="entry name" value="Molybdenum cofactor biosynthesis protein B"/>
    <property type="match status" value="1"/>
</dbReference>
<dbReference type="InterPro" id="IPR001453">
    <property type="entry name" value="MoaB/Mog_dom"/>
</dbReference>
<dbReference type="GO" id="GO:0005829">
    <property type="term" value="C:cytosol"/>
    <property type="evidence" value="ECO:0007669"/>
    <property type="project" value="TreeGrafter"/>
</dbReference>
<gene>
    <name evidence="2" type="ORF">METZ01_LOCUS442277</name>
</gene>
<protein>
    <recommendedName>
        <fullName evidence="1">MoaB/Mog domain-containing protein</fullName>
    </recommendedName>
</protein>
<organism evidence="2">
    <name type="scientific">marine metagenome</name>
    <dbReference type="NCBI Taxonomy" id="408172"/>
    <lineage>
        <taxon>unclassified sequences</taxon>
        <taxon>metagenomes</taxon>
        <taxon>ecological metagenomes</taxon>
    </lineage>
</organism>
<dbReference type="InterPro" id="IPR012245">
    <property type="entry name" value="MoaB"/>
</dbReference>
<dbReference type="SUPFAM" id="SSF53218">
    <property type="entry name" value="Molybdenum cofactor biosynthesis proteins"/>
    <property type="match status" value="1"/>
</dbReference>
<evidence type="ECO:0000259" key="1">
    <source>
        <dbReference type="SMART" id="SM00852"/>
    </source>
</evidence>
<dbReference type="Gene3D" id="3.40.980.10">
    <property type="entry name" value="MoaB/Mog-like domain"/>
    <property type="match status" value="1"/>
</dbReference>
<dbReference type="PANTHER" id="PTHR43232:SF2">
    <property type="entry name" value="MOLYBDENUM COFACTOR BIOSYNTHESIS PROTEIN B"/>
    <property type="match status" value="1"/>
</dbReference>